<dbReference type="AlphaFoldDB" id="A0A0A1FK18"/>
<reference evidence="2" key="1">
    <citation type="journal article" date="2014" name="Soil Biol. Biochem.">
        <title>Structure and function of bacterial communities in ageing soils: Insights from the Mendocino ecological staircase.</title>
        <authorList>
            <person name="Uroz S."/>
            <person name="Tech J.J."/>
            <person name="Sawaya N.A."/>
            <person name="Frey-Klett P."/>
            <person name="Leveau J.H.J."/>
        </authorList>
    </citation>
    <scope>NUCLEOTIDE SEQUENCE [LARGE SCALE GENOMIC DNA]</scope>
    <source>
        <strain evidence="2">Cal35</strain>
    </source>
</reference>
<gene>
    <name evidence="1" type="ORF">LT85_4922</name>
</gene>
<proteinExistence type="predicted"/>
<dbReference type="HOGENOM" id="CLU_2750810_0_0_4"/>
<dbReference type="EMBL" id="CP009962">
    <property type="protein sequence ID" value="AIY44080.1"/>
    <property type="molecule type" value="Genomic_DNA"/>
</dbReference>
<keyword evidence="2" id="KW-1185">Reference proteome</keyword>
<dbReference type="RefSeq" id="WP_038494256.1">
    <property type="nucleotide sequence ID" value="NZ_CP009962.1"/>
</dbReference>
<organism evidence="1 2">
    <name type="scientific">Collimonas arenae</name>
    <dbReference type="NCBI Taxonomy" id="279058"/>
    <lineage>
        <taxon>Bacteria</taxon>
        <taxon>Pseudomonadati</taxon>
        <taxon>Pseudomonadota</taxon>
        <taxon>Betaproteobacteria</taxon>
        <taxon>Burkholderiales</taxon>
        <taxon>Oxalobacteraceae</taxon>
        <taxon>Collimonas</taxon>
    </lineage>
</organism>
<evidence type="ECO:0000313" key="1">
    <source>
        <dbReference type="EMBL" id="AIY44080.1"/>
    </source>
</evidence>
<accession>A0A0A1FK18</accession>
<evidence type="ECO:0000313" key="2">
    <source>
        <dbReference type="Proteomes" id="UP000030302"/>
    </source>
</evidence>
<dbReference type="KEGG" id="care:LT85_4922"/>
<sequence length="70" mass="8392">MNGVIVEEMRVVRIDECYSSEYNEIDNEFGHVEECRRNMLLSTFARSLICRFALRWREPAKTLYVIQNFV</sequence>
<name>A0A0A1FK18_9BURK</name>
<dbReference type="Proteomes" id="UP000030302">
    <property type="component" value="Chromosome"/>
</dbReference>
<protein>
    <submittedName>
        <fullName evidence="1">Uncharacterized protein</fullName>
    </submittedName>
</protein>